<organism evidence="1">
    <name type="scientific">Trepomonas sp. PC1</name>
    <dbReference type="NCBI Taxonomy" id="1076344"/>
    <lineage>
        <taxon>Eukaryota</taxon>
        <taxon>Metamonada</taxon>
        <taxon>Diplomonadida</taxon>
        <taxon>Hexamitidae</taxon>
        <taxon>Hexamitinae</taxon>
        <taxon>Trepomonas</taxon>
    </lineage>
</organism>
<gene>
    <name evidence="1" type="ORF">TPC1_31668</name>
</gene>
<feature type="non-terminal residue" evidence="1">
    <location>
        <position position="329"/>
    </location>
</feature>
<proteinExistence type="predicted"/>
<dbReference type="EMBL" id="GDID01007769">
    <property type="protein sequence ID" value="JAP88837.1"/>
    <property type="molecule type" value="Transcribed_RNA"/>
</dbReference>
<name>A0A146JWM1_9EUKA</name>
<protein>
    <submittedName>
        <fullName evidence="1">Uncharacterized protein</fullName>
    </submittedName>
</protein>
<reference evidence="1" key="1">
    <citation type="submission" date="2015-07" db="EMBL/GenBank/DDBJ databases">
        <title>Adaptation to a free-living lifestyle via gene acquisitions in the diplomonad Trepomonas sp. PC1.</title>
        <authorList>
            <person name="Xu F."/>
            <person name="Jerlstrom-Hultqvist J."/>
            <person name="Kolisko M."/>
            <person name="Simpson A.G.B."/>
            <person name="Roger A.J."/>
            <person name="Svard S.G."/>
            <person name="Andersson J.O."/>
        </authorList>
    </citation>
    <scope>NUCLEOTIDE SEQUENCE</scope>
    <source>
        <strain evidence="1">PC1</strain>
    </source>
</reference>
<accession>A0A146JWM1</accession>
<feature type="non-terminal residue" evidence="1">
    <location>
        <position position="1"/>
    </location>
</feature>
<evidence type="ECO:0000313" key="1">
    <source>
        <dbReference type="EMBL" id="JAP88837.1"/>
    </source>
</evidence>
<sequence>FFKDKKFTSNFMSWFATLHETDARQSYLKLYLHGQIQLVSQDQLLSILNSNLDMFCEDLEDPELFRFAAQSLLRLKNAELPVKLQQTLCSCILDQQAEAFAILMSNKCDQLLMKSMCSQLLRKDFNELVILFVEQFDSENPILKNQCKQMLSRQQPSTPLAECFTEICLSFQDEVYSQISQILQKYSSKSLLLNSREIDLLLQITDSNQLIDFVVHSGSLELVYNLVLAKPTSIELLKLQFVKPPLKTDTDFNVLIKRDFEDQVFTQISEKFPVLHFLQFLTQKVNQPFKQLLSLIPLQKQILSPFSAFSAPSLCSLQRLFGFRCHKHV</sequence>
<dbReference type="AlphaFoldDB" id="A0A146JWM1"/>